<gene>
    <name evidence="2" type="ORF">SDC9_43943</name>
</gene>
<dbReference type="AlphaFoldDB" id="A0A644W2F0"/>
<feature type="transmembrane region" description="Helical" evidence="1">
    <location>
        <begin position="6"/>
        <end position="24"/>
    </location>
</feature>
<name>A0A644W2F0_9ZZZZ</name>
<keyword evidence="1" id="KW-1133">Transmembrane helix</keyword>
<organism evidence="2">
    <name type="scientific">bioreactor metagenome</name>
    <dbReference type="NCBI Taxonomy" id="1076179"/>
    <lineage>
        <taxon>unclassified sequences</taxon>
        <taxon>metagenomes</taxon>
        <taxon>ecological metagenomes</taxon>
    </lineage>
</organism>
<keyword evidence="1" id="KW-0812">Transmembrane</keyword>
<evidence type="ECO:0000313" key="2">
    <source>
        <dbReference type="EMBL" id="MPL97748.1"/>
    </source>
</evidence>
<dbReference type="EMBL" id="VSSQ01000572">
    <property type="protein sequence ID" value="MPL97748.1"/>
    <property type="molecule type" value="Genomic_DNA"/>
</dbReference>
<comment type="caution">
    <text evidence="2">The sequence shown here is derived from an EMBL/GenBank/DDBJ whole genome shotgun (WGS) entry which is preliminary data.</text>
</comment>
<proteinExistence type="predicted"/>
<sequence>MELSTIINIVIAAISCMALCYFGWSQKNLLRRQNNLIVFEKRYKVYEIFRGLIKQLDDFDFIDKAKTDEDIIKESSVIVLKMQTETSSERILFDKETRNLLDADIKKITKKITDILNIRKKYNDSSVDNKYATYAELLAERQKLIKILEEICEILEKKLYIGDL</sequence>
<evidence type="ECO:0000256" key="1">
    <source>
        <dbReference type="SAM" id="Phobius"/>
    </source>
</evidence>
<reference evidence="2" key="1">
    <citation type="submission" date="2019-08" db="EMBL/GenBank/DDBJ databases">
        <authorList>
            <person name="Kucharzyk K."/>
            <person name="Murdoch R.W."/>
            <person name="Higgins S."/>
            <person name="Loffler F."/>
        </authorList>
    </citation>
    <scope>NUCLEOTIDE SEQUENCE</scope>
</reference>
<protein>
    <submittedName>
        <fullName evidence="2">Uncharacterized protein</fullName>
    </submittedName>
</protein>
<keyword evidence="1" id="KW-0472">Membrane</keyword>
<accession>A0A644W2F0</accession>